<evidence type="ECO:0000313" key="2">
    <source>
        <dbReference type="Proteomes" id="UP001153954"/>
    </source>
</evidence>
<reference evidence="1" key="1">
    <citation type="submission" date="2022-03" db="EMBL/GenBank/DDBJ databases">
        <authorList>
            <person name="Tunstrom K."/>
        </authorList>
    </citation>
    <scope>NUCLEOTIDE SEQUENCE</scope>
</reference>
<sequence>MKRIEFHAVIKFLKQGETPHIIMEQKMSSFYGDSCLGKSMIYKWHSLFKQGRDSIEEDQRSGRSIEATSSEIVEKVEKLVFEDPRLKKKQTRVSM</sequence>
<dbReference type="AlphaFoldDB" id="A0AAU9UCG2"/>
<evidence type="ECO:0000313" key="1">
    <source>
        <dbReference type="EMBL" id="CAH2095424.1"/>
    </source>
</evidence>
<proteinExistence type="predicted"/>
<dbReference type="PANTHER" id="PTHR46060:SF1">
    <property type="entry name" value="MARINER MOS1 TRANSPOSASE-LIKE PROTEIN"/>
    <property type="match status" value="1"/>
</dbReference>
<dbReference type="InterPro" id="IPR052709">
    <property type="entry name" value="Transposase-MT_Hybrid"/>
</dbReference>
<dbReference type="PANTHER" id="PTHR46060">
    <property type="entry name" value="MARINER MOS1 TRANSPOSASE-LIKE PROTEIN"/>
    <property type="match status" value="1"/>
</dbReference>
<evidence type="ECO:0008006" key="3">
    <source>
        <dbReference type="Google" id="ProtNLM"/>
    </source>
</evidence>
<keyword evidence="2" id="KW-1185">Reference proteome</keyword>
<comment type="caution">
    <text evidence="1">The sequence shown here is derived from an EMBL/GenBank/DDBJ whole genome shotgun (WGS) entry which is preliminary data.</text>
</comment>
<dbReference type="Proteomes" id="UP001153954">
    <property type="component" value="Unassembled WGS sequence"/>
</dbReference>
<accession>A0AAU9UCG2</accession>
<organism evidence="1 2">
    <name type="scientific">Euphydryas editha</name>
    <name type="common">Edith's checkerspot</name>
    <dbReference type="NCBI Taxonomy" id="104508"/>
    <lineage>
        <taxon>Eukaryota</taxon>
        <taxon>Metazoa</taxon>
        <taxon>Ecdysozoa</taxon>
        <taxon>Arthropoda</taxon>
        <taxon>Hexapoda</taxon>
        <taxon>Insecta</taxon>
        <taxon>Pterygota</taxon>
        <taxon>Neoptera</taxon>
        <taxon>Endopterygota</taxon>
        <taxon>Lepidoptera</taxon>
        <taxon>Glossata</taxon>
        <taxon>Ditrysia</taxon>
        <taxon>Papilionoidea</taxon>
        <taxon>Nymphalidae</taxon>
        <taxon>Nymphalinae</taxon>
        <taxon>Euphydryas</taxon>
    </lineage>
</organism>
<protein>
    <recommendedName>
        <fullName evidence="3">Transposase</fullName>
    </recommendedName>
</protein>
<dbReference type="EMBL" id="CAKOGL010000015">
    <property type="protein sequence ID" value="CAH2095424.1"/>
    <property type="molecule type" value="Genomic_DNA"/>
</dbReference>
<name>A0AAU9UCG2_EUPED</name>
<gene>
    <name evidence="1" type="ORF">EEDITHA_LOCUS10877</name>
</gene>